<proteinExistence type="predicted"/>
<dbReference type="GeneID" id="37219494"/>
<dbReference type="AlphaFoldDB" id="A0A395GL72"/>
<accession>A0A395GL72</accession>
<protein>
    <submittedName>
        <fullName evidence="1">Uncharacterized protein</fullName>
    </submittedName>
</protein>
<keyword evidence="2" id="KW-1185">Reference proteome</keyword>
<dbReference type="EMBL" id="KZ824486">
    <property type="protein sequence ID" value="RAK95728.1"/>
    <property type="molecule type" value="Genomic_DNA"/>
</dbReference>
<sequence>MPAPTHRDPCAPSAPLPTPPLLGYSPLASARHWTTTAILRPETRQVAFLRSRSEPIKLSHQTLGTVRLQASRSLISSRAESAPRGPASPLVGSRSCTNRHAARTIFPLAVSVGCDHDIFRILCPRFLLSLPVVVIRVDSAPFDLSPDSLQGTSMQA</sequence>
<dbReference type="VEuPathDB" id="FungiDB:BO80DRAFT_249912"/>
<name>A0A395GL72_9EURO</name>
<dbReference type="Proteomes" id="UP000249402">
    <property type="component" value="Unassembled WGS sequence"/>
</dbReference>
<dbReference type="RefSeq" id="XP_025570056.1">
    <property type="nucleotide sequence ID" value="XM_025714629.1"/>
</dbReference>
<dbReference type="OrthoDB" id="10626289at2759"/>
<gene>
    <name evidence="1" type="ORF">BO80DRAFT_249912</name>
</gene>
<evidence type="ECO:0000313" key="1">
    <source>
        <dbReference type="EMBL" id="RAK95728.1"/>
    </source>
</evidence>
<evidence type="ECO:0000313" key="2">
    <source>
        <dbReference type="Proteomes" id="UP000249402"/>
    </source>
</evidence>
<reference evidence="1 2" key="1">
    <citation type="submission" date="2018-02" db="EMBL/GenBank/DDBJ databases">
        <title>The genomes of Aspergillus section Nigri reveals drivers in fungal speciation.</title>
        <authorList>
            <consortium name="DOE Joint Genome Institute"/>
            <person name="Vesth T.C."/>
            <person name="Nybo J."/>
            <person name="Theobald S."/>
            <person name="Brandl J."/>
            <person name="Frisvad J.C."/>
            <person name="Nielsen K.F."/>
            <person name="Lyhne E.K."/>
            <person name="Kogle M.E."/>
            <person name="Kuo A."/>
            <person name="Riley R."/>
            <person name="Clum A."/>
            <person name="Nolan M."/>
            <person name="Lipzen A."/>
            <person name="Salamov A."/>
            <person name="Henrissat B."/>
            <person name="Wiebenga A."/>
            <person name="De vries R.P."/>
            <person name="Grigoriev I.V."/>
            <person name="Mortensen U.H."/>
            <person name="Andersen M.R."/>
            <person name="Baker S.E."/>
        </authorList>
    </citation>
    <scope>NUCLEOTIDE SEQUENCE [LARGE SCALE GENOMIC DNA]</scope>
    <source>
        <strain evidence="1 2">CBS 121593</strain>
    </source>
</reference>
<organism evidence="1 2">
    <name type="scientific">Aspergillus ibericus CBS 121593</name>
    <dbReference type="NCBI Taxonomy" id="1448316"/>
    <lineage>
        <taxon>Eukaryota</taxon>
        <taxon>Fungi</taxon>
        <taxon>Dikarya</taxon>
        <taxon>Ascomycota</taxon>
        <taxon>Pezizomycotina</taxon>
        <taxon>Eurotiomycetes</taxon>
        <taxon>Eurotiomycetidae</taxon>
        <taxon>Eurotiales</taxon>
        <taxon>Aspergillaceae</taxon>
        <taxon>Aspergillus</taxon>
        <taxon>Aspergillus subgen. Circumdati</taxon>
    </lineage>
</organism>